<dbReference type="OrthoDB" id="9816293at2"/>
<gene>
    <name evidence="2" type="ORF">EYS42_03915</name>
</gene>
<accession>A0A4Q9GZD4</accession>
<evidence type="ECO:0000313" key="3">
    <source>
        <dbReference type="Proteomes" id="UP000292120"/>
    </source>
</evidence>
<proteinExistence type="predicted"/>
<keyword evidence="3" id="KW-1185">Reference proteome</keyword>
<keyword evidence="1" id="KW-0812">Transmembrane</keyword>
<name>A0A4Q9GZD4_9BURK</name>
<dbReference type="EMBL" id="SIXI01000002">
    <property type="protein sequence ID" value="TBO32359.1"/>
    <property type="molecule type" value="Genomic_DNA"/>
</dbReference>
<evidence type="ECO:0000256" key="1">
    <source>
        <dbReference type="SAM" id="Phobius"/>
    </source>
</evidence>
<dbReference type="Pfam" id="PF04304">
    <property type="entry name" value="DUF454"/>
    <property type="match status" value="1"/>
</dbReference>
<dbReference type="AlphaFoldDB" id="A0A4Q9GZD4"/>
<dbReference type="RefSeq" id="WP_130966575.1">
    <property type="nucleotide sequence ID" value="NZ_SIXI01000002.1"/>
</dbReference>
<dbReference type="GO" id="GO:0005886">
    <property type="term" value="C:plasma membrane"/>
    <property type="evidence" value="ECO:0007669"/>
    <property type="project" value="TreeGrafter"/>
</dbReference>
<keyword evidence="1" id="KW-1133">Transmembrane helix</keyword>
<organism evidence="2 3">
    <name type="scientific">Aquabacterium lacunae</name>
    <dbReference type="NCBI Taxonomy" id="2528630"/>
    <lineage>
        <taxon>Bacteria</taxon>
        <taxon>Pseudomonadati</taxon>
        <taxon>Pseudomonadota</taxon>
        <taxon>Betaproteobacteria</taxon>
        <taxon>Burkholderiales</taxon>
        <taxon>Aquabacterium</taxon>
    </lineage>
</organism>
<comment type="caution">
    <text evidence="2">The sequence shown here is derived from an EMBL/GenBank/DDBJ whole genome shotgun (WGS) entry which is preliminary data.</text>
</comment>
<keyword evidence="1" id="KW-0472">Membrane</keyword>
<feature type="transmembrane region" description="Helical" evidence="1">
    <location>
        <begin position="45"/>
        <end position="66"/>
    </location>
</feature>
<dbReference type="InterPro" id="IPR007401">
    <property type="entry name" value="DUF454"/>
</dbReference>
<sequence>MNAARNATTALPSAIVAPARTADWGDRALARTWRTFGMLCFGIGVVNAFIPLMPTTVFLLIGLWAYGKGDPALRERLLSHPRYGASLRLWVEHRQITRKGKVAATLGIGTSLALTAWALGNKPVLWAVACGLIALVAFIVSREEPAA</sequence>
<reference evidence="2 3" key="1">
    <citation type="submission" date="2019-02" db="EMBL/GenBank/DDBJ databases">
        <title>Aquabacterium sp. strain KMB7.</title>
        <authorList>
            <person name="Chen W.-M."/>
        </authorList>
    </citation>
    <scope>NUCLEOTIDE SEQUENCE [LARGE SCALE GENOMIC DNA]</scope>
    <source>
        <strain evidence="2 3">KMB7</strain>
    </source>
</reference>
<dbReference type="Proteomes" id="UP000292120">
    <property type="component" value="Unassembled WGS sequence"/>
</dbReference>
<dbReference type="PANTHER" id="PTHR35813">
    <property type="entry name" value="INNER MEMBRANE PROTEIN YBAN"/>
    <property type="match status" value="1"/>
</dbReference>
<dbReference type="PANTHER" id="PTHR35813:SF1">
    <property type="entry name" value="INNER MEMBRANE PROTEIN YBAN"/>
    <property type="match status" value="1"/>
</dbReference>
<evidence type="ECO:0000313" key="2">
    <source>
        <dbReference type="EMBL" id="TBO32359.1"/>
    </source>
</evidence>
<protein>
    <submittedName>
        <fullName evidence="2">DUF454 domain-containing protein</fullName>
    </submittedName>
</protein>
<feature type="transmembrane region" description="Helical" evidence="1">
    <location>
        <begin position="125"/>
        <end position="141"/>
    </location>
</feature>